<feature type="compositionally biased region" description="Acidic residues" evidence="1">
    <location>
        <begin position="370"/>
        <end position="380"/>
    </location>
</feature>
<feature type="compositionally biased region" description="Acidic residues" evidence="1">
    <location>
        <begin position="462"/>
        <end position="483"/>
    </location>
</feature>
<protein>
    <submittedName>
        <fullName evidence="2">Uncharacterized protein</fullName>
    </submittedName>
</protein>
<organism evidence="2 3">
    <name type="scientific">Astrephomene gubernaculifera</name>
    <dbReference type="NCBI Taxonomy" id="47775"/>
    <lineage>
        <taxon>Eukaryota</taxon>
        <taxon>Viridiplantae</taxon>
        <taxon>Chlorophyta</taxon>
        <taxon>core chlorophytes</taxon>
        <taxon>Chlorophyceae</taxon>
        <taxon>CS clade</taxon>
        <taxon>Chlamydomonadales</taxon>
        <taxon>Astrephomenaceae</taxon>
        <taxon>Astrephomene</taxon>
    </lineage>
</organism>
<evidence type="ECO:0000256" key="1">
    <source>
        <dbReference type="SAM" id="MobiDB-lite"/>
    </source>
</evidence>
<accession>A0AAD3DUQ8</accession>
<feature type="region of interest" description="Disordered" evidence="1">
    <location>
        <begin position="370"/>
        <end position="390"/>
    </location>
</feature>
<feature type="compositionally biased region" description="Acidic residues" evidence="1">
    <location>
        <begin position="425"/>
        <end position="446"/>
    </location>
</feature>
<feature type="compositionally biased region" description="Low complexity" evidence="1">
    <location>
        <begin position="178"/>
        <end position="199"/>
    </location>
</feature>
<evidence type="ECO:0000313" key="3">
    <source>
        <dbReference type="Proteomes" id="UP001054857"/>
    </source>
</evidence>
<comment type="caution">
    <text evidence="2">The sequence shown here is derived from an EMBL/GenBank/DDBJ whole genome shotgun (WGS) entry which is preliminary data.</text>
</comment>
<keyword evidence="3" id="KW-1185">Reference proteome</keyword>
<evidence type="ECO:0000313" key="2">
    <source>
        <dbReference type="EMBL" id="GFR48445.1"/>
    </source>
</evidence>
<dbReference type="AlphaFoldDB" id="A0AAD3DUQ8"/>
<feature type="compositionally biased region" description="Low complexity" evidence="1">
    <location>
        <begin position="496"/>
        <end position="505"/>
    </location>
</feature>
<name>A0AAD3DUQ8_9CHLO</name>
<dbReference type="EMBL" id="BMAR01000023">
    <property type="protein sequence ID" value="GFR48445.1"/>
    <property type="molecule type" value="Genomic_DNA"/>
</dbReference>
<feature type="compositionally biased region" description="Acidic residues" evidence="1">
    <location>
        <begin position="568"/>
        <end position="604"/>
    </location>
</feature>
<feature type="compositionally biased region" description="Basic and acidic residues" evidence="1">
    <location>
        <begin position="236"/>
        <end position="245"/>
    </location>
</feature>
<reference evidence="2 3" key="1">
    <citation type="journal article" date="2021" name="Sci. Rep.">
        <title>Genome sequencing of the multicellular alga Astrephomene provides insights into convergent evolution of germ-soma differentiation.</title>
        <authorList>
            <person name="Yamashita S."/>
            <person name="Yamamoto K."/>
            <person name="Matsuzaki R."/>
            <person name="Suzuki S."/>
            <person name="Yamaguchi H."/>
            <person name="Hirooka S."/>
            <person name="Minakuchi Y."/>
            <person name="Miyagishima S."/>
            <person name="Kawachi M."/>
            <person name="Toyoda A."/>
            <person name="Nozaki H."/>
        </authorList>
    </citation>
    <scope>NUCLEOTIDE SEQUENCE [LARGE SCALE GENOMIC DNA]</scope>
    <source>
        <strain evidence="2 3">NIES-4017</strain>
    </source>
</reference>
<proteinExistence type="predicted"/>
<feature type="compositionally biased region" description="Gly residues" evidence="1">
    <location>
        <begin position="200"/>
        <end position="209"/>
    </location>
</feature>
<sequence>MPTCSLIIRKMHLSSTSAYGEKRTRVEWRSSPQGVRSCGRRALHVSAAGQWSIGSIIGAIQGAYEDKVPVQGSPSAVVSGPQPELPTLASLPATFQRLDSQLVVLLDPKHERLVYLVGVDQASGTDAIVSQLRPLLRAASAPYLHLMALSARLRSALLREFPGGRPIITQVPLPAGAAASQGQEAGPAAAEEAATAAAAGEGGSSGQEGGEYREYEFPRGGVLEWLYGSREQQQQQKERRREQQQRKRAVGGGLSSYDAGEEEEEEGGAAAAPDSDTPDEVMSRRRKLPTHMAWLKGSSQRVALSRERRAPYRLEWLLGQLGSFGPLSIAVATDDIIFVRNAVLANWATDFDPSDYYGELFQHLLELGEEGEEGEGGAGEEEQRGPLGVVGGPAGAVLAAVQVDEGEPRDLRGLLQAIGVIGADSDSEEEDEDDEEEANVAEEEHGEGEGGGEGGGVTVLADGDDEEEDASDADEEEEGEGEEGGLPPVLRILRGPLLPSLQHQPAAPPQPAMQLLPTSSGSGGGASGPDPAAEDGEVEGEVEVEGEARVPPPAASLELLLAGAAGGGEEEAAGGGDDDDDDDEEEEAEAVDSDDDDDEDEDELFNSLFGPVPGWPDANEDDDASFNLDAQLSGGPLGWTLSLRVRPDRGGGAAGGGAGGGR</sequence>
<gene>
    <name evidence="2" type="ORF">Agub_g10345</name>
</gene>
<feature type="non-terminal residue" evidence="2">
    <location>
        <position position="662"/>
    </location>
</feature>
<feature type="region of interest" description="Disordered" evidence="1">
    <location>
        <begin position="230"/>
        <end position="285"/>
    </location>
</feature>
<feature type="region of interest" description="Disordered" evidence="1">
    <location>
        <begin position="178"/>
        <end position="212"/>
    </location>
</feature>
<feature type="region of interest" description="Disordered" evidence="1">
    <location>
        <begin position="422"/>
        <end position="662"/>
    </location>
</feature>
<dbReference type="Proteomes" id="UP001054857">
    <property type="component" value="Unassembled WGS sequence"/>
</dbReference>
<feature type="compositionally biased region" description="Acidic residues" evidence="1">
    <location>
        <begin position="532"/>
        <end position="545"/>
    </location>
</feature>
<feature type="compositionally biased region" description="Gly residues" evidence="1">
    <location>
        <begin position="650"/>
        <end position="662"/>
    </location>
</feature>